<evidence type="ECO:0008006" key="4">
    <source>
        <dbReference type="Google" id="ProtNLM"/>
    </source>
</evidence>
<name>A0ABQ2VFX1_9ACTN</name>
<keyword evidence="3" id="KW-1185">Reference proteome</keyword>
<accession>A0ABQ2VFX1</accession>
<reference evidence="3" key="1">
    <citation type="journal article" date="2019" name="Int. J. Syst. Evol. Microbiol.">
        <title>The Global Catalogue of Microorganisms (GCM) 10K type strain sequencing project: providing services to taxonomists for standard genome sequencing and annotation.</title>
        <authorList>
            <consortium name="The Broad Institute Genomics Platform"/>
            <consortium name="The Broad Institute Genome Sequencing Center for Infectious Disease"/>
            <person name="Wu L."/>
            <person name="Ma J."/>
        </authorList>
    </citation>
    <scope>NUCLEOTIDE SEQUENCE [LARGE SCALE GENOMIC DNA]</scope>
    <source>
        <strain evidence="3">JCM 3399</strain>
    </source>
</reference>
<organism evidence="2 3">
    <name type="scientific">Streptomyces albospinus</name>
    <dbReference type="NCBI Taxonomy" id="285515"/>
    <lineage>
        <taxon>Bacteria</taxon>
        <taxon>Bacillati</taxon>
        <taxon>Actinomycetota</taxon>
        <taxon>Actinomycetes</taxon>
        <taxon>Kitasatosporales</taxon>
        <taxon>Streptomycetaceae</taxon>
        <taxon>Streptomyces</taxon>
    </lineage>
</organism>
<protein>
    <recommendedName>
        <fullName evidence="4">Transposase</fullName>
    </recommendedName>
</protein>
<evidence type="ECO:0000256" key="1">
    <source>
        <dbReference type="SAM" id="MobiDB-lite"/>
    </source>
</evidence>
<evidence type="ECO:0000313" key="3">
    <source>
        <dbReference type="Proteomes" id="UP000654471"/>
    </source>
</evidence>
<sequence length="140" mass="16192">MWVREIDDDEGRRLLRIIRRGTGSVEPIRIAMVYDNYSPHLTTRRCHRAADRAEADNVEIASTSTNSPWPNRIEARFTALRYFPVDGTDHADHKDHGSMMRRYIWRKSTHRTSACARWSTGRTLPDAAPGSTRRGLRTAW</sequence>
<comment type="caution">
    <text evidence="2">The sequence shown here is derived from an EMBL/GenBank/DDBJ whole genome shotgun (WGS) entry which is preliminary data.</text>
</comment>
<dbReference type="Proteomes" id="UP000654471">
    <property type="component" value="Unassembled WGS sequence"/>
</dbReference>
<proteinExistence type="predicted"/>
<gene>
    <name evidence="2" type="ORF">GCM10010211_58140</name>
</gene>
<evidence type="ECO:0000313" key="2">
    <source>
        <dbReference type="EMBL" id="GGU84537.1"/>
    </source>
</evidence>
<dbReference type="EMBL" id="BMRP01000025">
    <property type="protein sequence ID" value="GGU84537.1"/>
    <property type="molecule type" value="Genomic_DNA"/>
</dbReference>
<feature type="region of interest" description="Disordered" evidence="1">
    <location>
        <begin position="121"/>
        <end position="140"/>
    </location>
</feature>